<proteinExistence type="predicted"/>
<accession>A0A5C3KAK0</accession>
<dbReference type="Proteomes" id="UP000307440">
    <property type="component" value="Unassembled WGS sequence"/>
</dbReference>
<feature type="region of interest" description="Disordered" evidence="1">
    <location>
        <begin position="55"/>
        <end position="75"/>
    </location>
</feature>
<feature type="compositionally biased region" description="Acidic residues" evidence="1">
    <location>
        <begin position="378"/>
        <end position="387"/>
    </location>
</feature>
<evidence type="ECO:0000256" key="1">
    <source>
        <dbReference type="SAM" id="MobiDB-lite"/>
    </source>
</evidence>
<evidence type="ECO:0000313" key="3">
    <source>
        <dbReference type="Proteomes" id="UP000307440"/>
    </source>
</evidence>
<dbReference type="OrthoDB" id="3205788at2759"/>
<dbReference type="EMBL" id="ML210653">
    <property type="protein sequence ID" value="TFK16747.1"/>
    <property type="molecule type" value="Genomic_DNA"/>
</dbReference>
<sequence>MEEEEANAELQKAALESYNEARRQWLANQPRLPPTVIPNLTTVPRMDPPRAYSSIPKRSYHPRHPVDAETGPQPSGYFQCGISAAPSLQLGRVPNVPASQHITPGSILGQMRERKMTDPQNGYLHKYQSRPDPLRPCGGRPFPDPAMQQGIPMNNDWGNTGYMQPPPMHGLAQYPLHPVPLYPLQDPYISHPPCGYYVYAPQPRKPLVFPSPPEAYNGKYNLEIGDACATVSTYLLRDGIHSHYLNKHEETDDEDRFEVQIWNRESMTYCVNDYDQGTYTLIDGAHLQNAKFNLVQWYQRTMEGSQISHADTFPLPDWVSDTNEVLDIDSDGDDEPIPVEVDGEMVSNTDDLCEPFSKHSDSTKGQVEDIPSGKLDELPPDGNDDLPDLQSVSGHSSETDGKSVDYHTSGWGAHFQPFGFSSDKEHTTPVRNPPAWKAHVEFQFTEPVISVLGRGSAYPGDPKTWQEVTPVTVEHLRNPHFNVGLWYAEACAVANQIQDLEGTLMKWMLGRELDLTALGRCFELSIAGLLSEGAPYKDDELSIWEHGSVPRFNVHHDPKNDEILLVMDHHKNCIKLLRSVDAERPGFDLFNWYEGAQEEHILRQILLEDMEYHGAPSLLGKPIRIEQPTFERVATSLLMWQRNKHRVDKWY</sequence>
<feature type="region of interest" description="Disordered" evidence="1">
    <location>
        <begin position="348"/>
        <end position="405"/>
    </location>
</feature>
<protein>
    <submittedName>
        <fullName evidence="2">Uncharacterized protein</fullName>
    </submittedName>
</protein>
<organism evidence="2 3">
    <name type="scientific">Coprinopsis marcescibilis</name>
    <name type="common">Agaric fungus</name>
    <name type="synonym">Psathyrella marcescibilis</name>
    <dbReference type="NCBI Taxonomy" id="230819"/>
    <lineage>
        <taxon>Eukaryota</taxon>
        <taxon>Fungi</taxon>
        <taxon>Dikarya</taxon>
        <taxon>Basidiomycota</taxon>
        <taxon>Agaricomycotina</taxon>
        <taxon>Agaricomycetes</taxon>
        <taxon>Agaricomycetidae</taxon>
        <taxon>Agaricales</taxon>
        <taxon>Agaricineae</taxon>
        <taxon>Psathyrellaceae</taxon>
        <taxon>Coprinopsis</taxon>
    </lineage>
</organism>
<evidence type="ECO:0000313" key="2">
    <source>
        <dbReference type="EMBL" id="TFK16747.1"/>
    </source>
</evidence>
<dbReference type="AlphaFoldDB" id="A0A5C3KAK0"/>
<keyword evidence="3" id="KW-1185">Reference proteome</keyword>
<gene>
    <name evidence="2" type="ORF">FA15DRAFT_711452</name>
</gene>
<reference evidence="2 3" key="1">
    <citation type="journal article" date="2019" name="Nat. Ecol. Evol.">
        <title>Megaphylogeny resolves global patterns of mushroom evolution.</title>
        <authorList>
            <person name="Varga T."/>
            <person name="Krizsan K."/>
            <person name="Foldi C."/>
            <person name="Dima B."/>
            <person name="Sanchez-Garcia M."/>
            <person name="Sanchez-Ramirez S."/>
            <person name="Szollosi G.J."/>
            <person name="Szarkandi J.G."/>
            <person name="Papp V."/>
            <person name="Albert L."/>
            <person name="Andreopoulos W."/>
            <person name="Angelini C."/>
            <person name="Antonin V."/>
            <person name="Barry K.W."/>
            <person name="Bougher N.L."/>
            <person name="Buchanan P."/>
            <person name="Buyck B."/>
            <person name="Bense V."/>
            <person name="Catcheside P."/>
            <person name="Chovatia M."/>
            <person name="Cooper J."/>
            <person name="Damon W."/>
            <person name="Desjardin D."/>
            <person name="Finy P."/>
            <person name="Geml J."/>
            <person name="Haridas S."/>
            <person name="Hughes K."/>
            <person name="Justo A."/>
            <person name="Karasinski D."/>
            <person name="Kautmanova I."/>
            <person name="Kiss B."/>
            <person name="Kocsube S."/>
            <person name="Kotiranta H."/>
            <person name="LaButti K.M."/>
            <person name="Lechner B.E."/>
            <person name="Liimatainen K."/>
            <person name="Lipzen A."/>
            <person name="Lukacs Z."/>
            <person name="Mihaltcheva S."/>
            <person name="Morgado L.N."/>
            <person name="Niskanen T."/>
            <person name="Noordeloos M.E."/>
            <person name="Ohm R.A."/>
            <person name="Ortiz-Santana B."/>
            <person name="Ovrebo C."/>
            <person name="Racz N."/>
            <person name="Riley R."/>
            <person name="Savchenko A."/>
            <person name="Shiryaev A."/>
            <person name="Soop K."/>
            <person name="Spirin V."/>
            <person name="Szebenyi C."/>
            <person name="Tomsovsky M."/>
            <person name="Tulloss R.E."/>
            <person name="Uehling J."/>
            <person name="Grigoriev I.V."/>
            <person name="Vagvolgyi C."/>
            <person name="Papp T."/>
            <person name="Martin F.M."/>
            <person name="Miettinen O."/>
            <person name="Hibbett D.S."/>
            <person name="Nagy L.G."/>
        </authorList>
    </citation>
    <scope>NUCLEOTIDE SEQUENCE [LARGE SCALE GENOMIC DNA]</scope>
    <source>
        <strain evidence="2 3">CBS 121175</strain>
    </source>
</reference>
<name>A0A5C3KAK0_COPMA</name>
<dbReference type="STRING" id="230819.A0A5C3KAK0"/>